<gene>
    <name evidence="1" type="ORF">S12H4_42379</name>
</gene>
<evidence type="ECO:0000313" key="1">
    <source>
        <dbReference type="EMBL" id="GAJ13880.1"/>
    </source>
</evidence>
<organism evidence="1">
    <name type="scientific">marine sediment metagenome</name>
    <dbReference type="NCBI Taxonomy" id="412755"/>
    <lineage>
        <taxon>unclassified sequences</taxon>
        <taxon>metagenomes</taxon>
        <taxon>ecological metagenomes</taxon>
    </lineage>
</organism>
<feature type="non-terminal residue" evidence="1">
    <location>
        <position position="1"/>
    </location>
</feature>
<sequence length="29" mass="3782">PFEQVPRWDKLLMHWEKFLRNVRSKIKWL</sequence>
<reference evidence="1" key="1">
    <citation type="journal article" date="2014" name="Front. Microbiol.">
        <title>High frequency of phylogenetically diverse reductive dehalogenase-homologous genes in deep subseafloor sedimentary metagenomes.</title>
        <authorList>
            <person name="Kawai M."/>
            <person name="Futagami T."/>
            <person name="Toyoda A."/>
            <person name="Takaki Y."/>
            <person name="Nishi S."/>
            <person name="Hori S."/>
            <person name="Arai W."/>
            <person name="Tsubouchi T."/>
            <person name="Morono Y."/>
            <person name="Uchiyama I."/>
            <person name="Ito T."/>
            <person name="Fujiyama A."/>
            <person name="Inagaki F."/>
            <person name="Takami H."/>
        </authorList>
    </citation>
    <scope>NUCLEOTIDE SEQUENCE</scope>
    <source>
        <strain evidence="1">Expedition CK06-06</strain>
    </source>
</reference>
<dbReference type="EMBL" id="BARW01025922">
    <property type="protein sequence ID" value="GAJ13880.1"/>
    <property type="molecule type" value="Genomic_DNA"/>
</dbReference>
<dbReference type="AlphaFoldDB" id="X1VUI1"/>
<accession>X1VUI1</accession>
<proteinExistence type="predicted"/>
<comment type="caution">
    <text evidence="1">The sequence shown here is derived from an EMBL/GenBank/DDBJ whole genome shotgun (WGS) entry which is preliminary data.</text>
</comment>
<name>X1VUI1_9ZZZZ</name>
<protein>
    <submittedName>
        <fullName evidence="1">Uncharacterized protein</fullName>
    </submittedName>
</protein>